<evidence type="ECO:0000313" key="2">
    <source>
        <dbReference type="Proteomes" id="UP001566132"/>
    </source>
</evidence>
<protein>
    <submittedName>
        <fullName evidence="1">Uncharacterized protein</fullName>
    </submittedName>
</protein>
<dbReference type="EMBL" id="JBDJPC010000002">
    <property type="protein sequence ID" value="KAL1513701.1"/>
    <property type="molecule type" value="Genomic_DNA"/>
</dbReference>
<keyword evidence="2" id="KW-1185">Reference proteome</keyword>
<gene>
    <name evidence="1" type="ORF">ABEB36_003074</name>
</gene>
<proteinExistence type="predicted"/>
<dbReference type="AlphaFoldDB" id="A0ABD1F7Y6"/>
<organism evidence="1 2">
    <name type="scientific">Hypothenemus hampei</name>
    <name type="common">Coffee berry borer</name>
    <dbReference type="NCBI Taxonomy" id="57062"/>
    <lineage>
        <taxon>Eukaryota</taxon>
        <taxon>Metazoa</taxon>
        <taxon>Ecdysozoa</taxon>
        <taxon>Arthropoda</taxon>
        <taxon>Hexapoda</taxon>
        <taxon>Insecta</taxon>
        <taxon>Pterygota</taxon>
        <taxon>Neoptera</taxon>
        <taxon>Endopterygota</taxon>
        <taxon>Coleoptera</taxon>
        <taxon>Polyphaga</taxon>
        <taxon>Cucujiformia</taxon>
        <taxon>Curculionidae</taxon>
        <taxon>Scolytinae</taxon>
        <taxon>Hypothenemus</taxon>
    </lineage>
</organism>
<name>A0ABD1F7Y6_HYPHA</name>
<sequence length="92" mass="10726">MEYAPKVAARTFVTPCIENLTCSCRIHRFRLYLGEFTSIELGRCVVQNLDNIVISKSISTKLFLSQQSSSEIQGFYYLDIGFLELFDFHWEF</sequence>
<comment type="caution">
    <text evidence="1">The sequence shown here is derived from an EMBL/GenBank/DDBJ whole genome shotgun (WGS) entry which is preliminary data.</text>
</comment>
<evidence type="ECO:0000313" key="1">
    <source>
        <dbReference type="EMBL" id="KAL1513701.1"/>
    </source>
</evidence>
<dbReference type="Proteomes" id="UP001566132">
    <property type="component" value="Unassembled WGS sequence"/>
</dbReference>
<accession>A0ABD1F7Y6</accession>
<reference evidence="1 2" key="1">
    <citation type="submission" date="2024-05" db="EMBL/GenBank/DDBJ databases">
        <title>Genetic variation in Jamaican populations of the coffee berry borer (Hypothenemus hampei).</title>
        <authorList>
            <person name="Errbii M."/>
            <person name="Myrie A."/>
        </authorList>
    </citation>
    <scope>NUCLEOTIDE SEQUENCE [LARGE SCALE GENOMIC DNA]</scope>
    <source>
        <strain evidence="1">JA-Hopewell-2020-01-JO</strain>
        <tissue evidence="1">Whole body</tissue>
    </source>
</reference>